<reference evidence="2" key="1">
    <citation type="journal article" date="2019" name="Int. J. Syst. Evol. Microbiol.">
        <title>The Global Catalogue of Microorganisms (GCM) 10K type strain sequencing project: providing services to taxonomists for standard genome sequencing and annotation.</title>
        <authorList>
            <consortium name="The Broad Institute Genomics Platform"/>
            <consortium name="The Broad Institute Genome Sequencing Center for Infectious Disease"/>
            <person name="Wu L."/>
            <person name="Ma J."/>
        </authorList>
    </citation>
    <scope>NUCLEOTIDE SEQUENCE [LARGE SCALE GENOMIC DNA]</scope>
    <source>
        <strain evidence="2">CGMCC 1.12778</strain>
    </source>
</reference>
<sequence length="101" mass="11438">MTTTPQDAQTAVKRVLAEVGREDEAAYRVIFEAVKVCIAAGMERRQAARFLGVSPRRIDRHGQYFRTLMATRNLFRGAFSGRPTAVEADQVDAIVRRAWKR</sequence>
<evidence type="ECO:0000313" key="2">
    <source>
        <dbReference type="Proteomes" id="UP000643279"/>
    </source>
</evidence>
<dbReference type="Proteomes" id="UP000643279">
    <property type="component" value="Unassembled WGS sequence"/>
</dbReference>
<keyword evidence="2" id="KW-1185">Reference proteome</keyword>
<protein>
    <submittedName>
        <fullName evidence="1">Uncharacterized protein</fullName>
    </submittedName>
</protein>
<dbReference type="EMBL" id="BMFW01000021">
    <property type="protein sequence ID" value="GGH99394.1"/>
    <property type="molecule type" value="Genomic_DNA"/>
</dbReference>
<dbReference type="RefSeq" id="WP_188572757.1">
    <property type="nucleotide sequence ID" value="NZ_BMFW01000021.1"/>
</dbReference>
<name>A0ABQ2AXV7_9MICC</name>
<comment type="caution">
    <text evidence="1">The sequence shown here is derived from an EMBL/GenBank/DDBJ whole genome shotgun (WGS) entry which is preliminary data.</text>
</comment>
<evidence type="ECO:0000313" key="1">
    <source>
        <dbReference type="EMBL" id="GGH99394.1"/>
    </source>
</evidence>
<gene>
    <name evidence="1" type="ORF">GCM10007170_34130</name>
</gene>
<proteinExistence type="predicted"/>
<organism evidence="1 2">
    <name type="scientific">Arthrobacter liuii</name>
    <dbReference type="NCBI Taxonomy" id="1476996"/>
    <lineage>
        <taxon>Bacteria</taxon>
        <taxon>Bacillati</taxon>
        <taxon>Actinomycetota</taxon>
        <taxon>Actinomycetes</taxon>
        <taxon>Micrococcales</taxon>
        <taxon>Micrococcaceae</taxon>
        <taxon>Arthrobacter</taxon>
    </lineage>
</organism>
<accession>A0ABQ2AXV7</accession>